<comment type="caution">
    <text evidence="1">The sequence shown here is derived from an EMBL/GenBank/DDBJ whole genome shotgun (WGS) entry which is preliminary data.</text>
</comment>
<sequence length="94" mass="10463">METLPEKMAIVSGTSFSQLETRLAHVFTLDSPFIVTYQDEAGHTVVIETTEELGFFISDGTGPCQLDVSVIDDSKENRAQLALKSHEEETFRLI</sequence>
<name>A0ACC2TV24_9FUNG</name>
<dbReference type="EMBL" id="QTSX02002151">
    <property type="protein sequence ID" value="KAJ9078365.1"/>
    <property type="molecule type" value="Genomic_DNA"/>
</dbReference>
<evidence type="ECO:0000313" key="1">
    <source>
        <dbReference type="EMBL" id="KAJ9078365.1"/>
    </source>
</evidence>
<organism evidence="1 2">
    <name type="scientific">Entomophthora muscae</name>
    <dbReference type="NCBI Taxonomy" id="34485"/>
    <lineage>
        <taxon>Eukaryota</taxon>
        <taxon>Fungi</taxon>
        <taxon>Fungi incertae sedis</taxon>
        <taxon>Zoopagomycota</taxon>
        <taxon>Entomophthoromycotina</taxon>
        <taxon>Entomophthoromycetes</taxon>
        <taxon>Entomophthorales</taxon>
        <taxon>Entomophthoraceae</taxon>
        <taxon>Entomophthora</taxon>
    </lineage>
</organism>
<reference evidence="1" key="1">
    <citation type="submission" date="2022-04" db="EMBL/GenBank/DDBJ databases">
        <title>Genome of the entomopathogenic fungus Entomophthora muscae.</title>
        <authorList>
            <person name="Elya C."/>
            <person name="Lovett B.R."/>
            <person name="Lee E."/>
            <person name="Macias A.M."/>
            <person name="Hajek A.E."/>
            <person name="De Bivort B.L."/>
            <person name="Kasson M.T."/>
            <person name="De Fine Licht H.H."/>
            <person name="Stajich J.E."/>
        </authorList>
    </citation>
    <scope>NUCLEOTIDE SEQUENCE</scope>
    <source>
        <strain evidence="1">Berkeley</strain>
    </source>
</reference>
<accession>A0ACC2TV24</accession>
<proteinExistence type="predicted"/>
<keyword evidence="2" id="KW-1185">Reference proteome</keyword>
<dbReference type="Proteomes" id="UP001165960">
    <property type="component" value="Unassembled WGS sequence"/>
</dbReference>
<gene>
    <name evidence="1" type="ORF">DSO57_1007400</name>
</gene>
<protein>
    <submittedName>
        <fullName evidence="1">Uncharacterized protein</fullName>
    </submittedName>
</protein>
<evidence type="ECO:0000313" key="2">
    <source>
        <dbReference type="Proteomes" id="UP001165960"/>
    </source>
</evidence>